<evidence type="ECO:0000313" key="4">
    <source>
        <dbReference type="Proteomes" id="UP000069912"/>
    </source>
</evidence>
<reference evidence="2 4" key="1">
    <citation type="journal article" date="2016" name="Genome Announc.">
        <title>Complete Genome Sequences of Aerococcus christensenii CCUG 28831T, Aerococcus sanguinicola CCUG 43001T, Aerococcus urinae CCUG 36881T, Aerococcus urinaeequi CCUG 28094T, Aerococcus urinaehominis CCUG 42038 BT, and Aerococcus viridans CCUG 4311T.</title>
        <authorList>
            <person name="Carkaci D."/>
            <person name="Dargis R."/>
            <person name="Nielsen X.C."/>
            <person name="Skovgaard O."/>
            <person name="Fuursted K."/>
            <person name="Christensen J.J."/>
        </authorList>
    </citation>
    <scope>NUCLEOTIDE SEQUENCE [LARGE SCALE GENOMIC DNA]</scope>
    <source>
        <strain evidence="2 4">CCUG43001</strain>
    </source>
</reference>
<dbReference type="OrthoDB" id="2136577at2"/>
<dbReference type="AlphaFoldDB" id="A0A0X8FBZ7"/>
<reference evidence="3 5" key="3">
    <citation type="submission" date="2017-12" db="EMBL/GenBank/DDBJ databases">
        <title>Phylogenetic diversity of female urinary microbiome.</title>
        <authorList>
            <person name="Thomas-White K."/>
            <person name="Wolfe A.J."/>
        </authorList>
    </citation>
    <scope>NUCLEOTIDE SEQUENCE [LARGE SCALE GENOMIC DNA]</scope>
    <source>
        <strain evidence="3 5">UMB0139</strain>
    </source>
</reference>
<organism evidence="2 4">
    <name type="scientific">Aerococcus sanguinicola</name>
    <dbReference type="NCBI Taxonomy" id="119206"/>
    <lineage>
        <taxon>Bacteria</taxon>
        <taxon>Bacillati</taxon>
        <taxon>Bacillota</taxon>
        <taxon>Bacilli</taxon>
        <taxon>Lactobacillales</taxon>
        <taxon>Aerococcaceae</taxon>
        <taxon>Aerococcus</taxon>
    </lineage>
</organism>
<sequence length="264" mass="30245">MLSAIKSTLSYWTKVYLAFRHRLSIITGSLLLLLATIILCLPFINTYQGKVDQDLSQEFTQLEPYFTGQTPRHLSANSFSAGYFEETDHRGQDQVADLHFYYFPSAEELGEIEASDQAYFVFLPDQYFYRLKDGQGGQGAYPSHWQVPQSMDKLLDDLETFQEKEQAQSRFVTLLAFRHIFFVFLVFAYSFLTATYLNRRRRVSFPQLMNFEDCFTLVTLAALPGSVLTLLPAFFTQQPSLLALSFIIITSGLLLGQIKLIAKK</sequence>
<dbReference type="GeneID" id="92903733"/>
<dbReference type="Proteomes" id="UP000069912">
    <property type="component" value="Chromosome"/>
</dbReference>
<name>A0A0X8FBZ7_9LACT</name>
<dbReference type="Proteomes" id="UP000234239">
    <property type="component" value="Unassembled WGS sequence"/>
</dbReference>
<feature type="transmembrane region" description="Helical" evidence="1">
    <location>
        <begin position="214"/>
        <end position="235"/>
    </location>
</feature>
<gene>
    <name evidence="2" type="ORF">AWM72_06600</name>
    <name evidence="3" type="ORF">CYJ28_09895</name>
</gene>
<evidence type="ECO:0000313" key="2">
    <source>
        <dbReference type="EMBL" id="AMB94453.1"/>
    </source>
</evidence>
<feature type="transmembrane region" description="Helical" evidence="1">
    <location>
        <begin position="241"/>
        <end position="262"/>
    </location>
</feature>
<keyword evidence="1" id="KW-0472">Membrane</keyword>
<feature type="transmembrane region" description="Helical" evidence="1">
    <location>
        <begin position="171"/>
        <end position="193"/>
    </location>
</feature>
<accession>A0A0X8FBZ7</accession>
<keyword evidence="1" id="KW-0812">Transmembrane</keyword>
<feature type="transmembrane region" description="Helical" evidence="1">
    <location>
        <begin position="23"/>
        <end position="44"/>
    </location>
</feature>
<dbReference type="EMBL" id="CP014160">
    <property type="protein sequence ID" value="AMB94453.1"/>
    <property type="molecule type" value="Genomic_DNA"/>
</dbReference>
<dbReference type="RefSeq" id="WP_067975154.1">
    <property type="nucleotide sequence ID" value="NZ_CAJHKN010000007.1"/>
</dbReference>
<evidence type="ECO:0000313" key="3">
    <source>
        <dbReference type="EMBL" id="PKZ20437.1"/>
    </source>
</evidence>
<evidence type="ECO:0000313" key="5">
    <source>
        <dbReference type="Proteomes" id="UP000234239"/>
    </source>
</evidence>
<dbReference type="KEGG" id="asan:AWM72_06600"/>
<keyword evidence="4" id="KW-1185">Reference proteome</keyword>
<evidence type="ECO:0000256" key="1">
    <source>
        <dbReference type="SAM" id="Phobius"/>
    </source>
</evidence>
<keyword evidence="1" id="KW-1133">Transmembrane helix</keyword>
<dbReference type="EMBL" id="PKGY01000009">
    <property type="protein sequence ID" value="PKZ20437.1"/>
    <property type="molecule type" value="Genomic_DNA"/>
</dbReference>
<reference evidence="4" key="2">
    <citation type="submission" date="2016-01" db="EMBL/GenBank/DDBJ databases">
        <title>Six Aerococcus type strain genome sequencing and assembly using PacBio and Illumina Hiseq.</title>
        <authorList>
            <person name="Carkaci D."/>
            <person name="Dargis R."/>
            <person name="Nielsen X.C."/>
            <person name="Skovgaard O."/>
            <person name="Fuursted K."/>
            <person name="Christensen J.J."/>
        </authorList>
    </citation>
    <scope>NUCLEOTIDE SEQUENCE [LARGE SCALE GENOMIC DNA]</scope>
    <source>
        <strain evidence="4">CCUG43001</strain>
    </source>
</reference>
<proteinExistence type="predicted"/>
<protein>
    <recommendedName>
        <fullName evidence="6">DUF1189 domain-containing protein</fullName>
    </recommendedName>
</protein>
<evidence type="ECO:0008006" key="6">
    <source>
        <dbReference type="Google" id="ProtNLM"/>
    </source>
</evidence>